<sequence length="129" mass="14325">MTSYNPHPADNPPTITAADIIGGREQINRATLYAERHGVQLRFVLYVDSYRAQSRFTVEAFSRPELSWNLLWSIIPGTYAYQDGPDTAAVTDPATNLIASPYSLTAEIKASSWQKIINALTTHADRLLS</sequence>
<name>A0A849C4V1_9NOCA</name>
<keyword evidence="2" id="KW-1185">Reference proteome</keyword>
<gene>
    <name evidence="1" type="ORF">HLB23_28375</name>
</gene>
<reference evidence="1 2" key="1">
    <citation type="submission" date="2020-05" db="EMBL/GenBank/DDBJ databases">
        <title>MicrobeNet Type strains.</title>
        <authorList>
            <person name="Nicholson A.C."/>
        </authorList>
    </citation>
    <scope>NUCLEOTIDE SEQUENCE [LARGE SCALE GENOMIC DNA]</scope>
    <source>
        <strain evidence="1 2">JCM 3224</strain>
    </source>
</reference>
<evidence type="ECO:0000313" key="2">
    <source>
        <dbReference type="Proteomes" id="UP000586827"/>
    </source>
</evidence>
<dbReference type="Proteomes" id="UP000586827">
    <property type="component" value="Unassembled WGS sequence"/>
</dbReference>
<evidence type="ECO:0000313" key="1">
    <source>
        <dbReference type="EMBL" id="NNH73724.1"/>
    </source>
</evidence>
<protein>
    <submittedName>
        <fullName evidence="1">Uncharacterized protein</fullName>
    </submittedName>
</protein>
<accession>A0A849C4V1</accession>
<dbReference type="RefSeq" id="WP_067522008.1">
    <property type="nucleotide sequence ID" value="NZ_JABELX010000011.1"/>
</dbReference>
<dbReference type="EMBL" id="JABELX010000011">
    <property type="protein sequence ID" value="NNH73724.1"/>
    <property type="molecule type" value="Genomic_DNA"/>
</dbReference>
<dbReference type="AlphaFoldDB" id="A0A849C4V1"/>
<proteinExistence type="predicted"/>
<organism evidence="1 2">
    <name type="scientific">Nocardia uniformis</name>
    <dbReference type="NCBI Taxonomy" id="53432"/>
    <lineage>
        <taxon>Bacteria</taxon>
        <taxon>Bacillati</taxon>
        <taxon>Actinomycetota</taxon>
        <taxon>Actinomycetes</taxon>
        <taxon>Mycobacteriales</taxon>
        <taxon>Nocardiaceae</taxon>
        <taxon>Nocardia</taxon>
    </lineage>
</organism>
<comment type="caution">
    <text evidence="1">The sequence shown here is derived from an EMBL/GenBank/DDBJ whole genome shotgun (WGS) entry which is preliminary data.</text>
</comment>